<sequence>MSFDPSTYEETGFDAILPAKELIKQIKQSYNNNKYPLVVDIGCGPGNTVKLLDNELKPEQIIGIDIDTEMISFAKQNNGLKNSEYYVQDIGADFDKWDQSLQKVSGKVSVVFSNYALHWVRDVETAAKNMSRLLSKTGIIVIDILYCGDIYRNVSAEQRAKYEQWLRYPSEQEVIGRWMSALKGAGLTQIDIKFWRPKCIYPEKVYNEFIQYPINWYKQYLKDNVDSGVNVDDLLKDLILKDRARKIESAGRKVFHVSNKGDEGDIRVKVKYTIMANKGNETVIIAGKVINSYFKECVGDYFISKQYNVITDGNCGTGIKRMDSKVADIQIMGTCESYCIKRMDSKVADIQIMGTCESYCMGKVAYYNSASARHSKSNIGCDIDPKMISFAQKHNKSPEIDYLIQDFGVNWHQLDDRLKRLAGKVSAIFTNYAMAWVWDKESAATNIAKLLAPGGVFVANILYDGDIFQCLPKHDRQKCYDLIPYPTEQEFMGGWLMSLKKAGLYKIDIDYWEPKIVMSEQLYLDEYINIPMNWYKHYSTLNNGHNGDMDQILKKLIYAERCRPIDQKSSDGQQQVEIINSLVTINSSIIVSTKTNICSTVPIVHTIADYKDADGTESAIDSQ</sequence>
<evidence type="ECO:0008006" key="5">
    <source>
        <dbReference type="Google" id="ProtNLM"/>
    </source>
</evidence>
<dbReference type="CDD" id="cd02440">
    <property type="entry name" value="AdoMet_MTases"/>
    <property type="match status" value="2"/>
</dbReference>
<dbReference type="InterPro" id="IPR025714">
    <property type="entry name" value="Methyltranfer_dom"/>
</dbReference>
<reference evidence="3" key="1">
    <citation type="submission" date="2020-11" db="EMBL/GenBank/DDBJ databases">
        <authorList>
            <person name="Tran Van P."/>
        </authorList>
    </citation>
    <scope>NUCLEOTIDE SEQUENCE</scope>
</reference>
<gene>
    <name evidence="3" type="ORF">ONB1V03_LOCUS8828</name>
</gene>
<dbReference type="SUPFAM" id="SSF53335">
    <property type="entry name" value="S-adenosyl-L-methionine-dependent methyltransferases"/>
    <property type="match status" value="2"/>
</dbReference>
<dbReference type="Gene3D" id="3.40.50.150">
    <property type="entry name" value="Vaccinia Virus protein VP39"/>
    <property type="match status" value="2"/>
</dbReference>
<accession>A0A7R9QPU3</accession>
<protein>
    <recommendedName>
        <fullName evidence="5">Methyltransferase domain-containing protein</fullName>
    </recommendedName>
</protein>
<organism evidence="3">
    <name type="scientific">Oppiella nova</name>
    <dbReference type="NCBI Taxonomy" id="334625"/>
    <lineage>
        <taxon>Eukaryota</taxon>
        <taxon>Metazoa</taxon>
        <taxon>Ecdysozoa</taxon>
        <taxon>Arthropoda</taxon>
        <taxon>Chelicerata</taxon>
        <taxon>Arachnida</taxon>
        <taxon>Acari</taxon>
        <taxon>Acariformes</taxon>
        <taxon>Sarcoptiformes</taxon>
        <taxon>Oribatida</taxon>
        <taxon>Brachypylina</taxon>
        <taxon>Oppioidea</taxon>
        <taxon>Oppiidae</taxon>
        <taxon>Oppiella</taxon>
    </lineage>
</organism>
<dbReference type="PANTHER" id="PTHR43861">
    <property type="entry name" value="TRANS-ACONITATE 2-METHYLTRANSFERASE-RELATED"/>
    <property type="match status" value="1"/>
</dbReference>
<evidence type="ECO:0000313" key="4">
    <source>
        <dbReference type="Proteomes" id="UP000728032"/>
    </source>
</evidence>
<dbReference type="Pfam" id="PF08241">
    <property type="entry name" value="Methyltransf_11"/>
    <property type="match status" value="1"/>
</dbReference>
<dbReference type="EMBL" id="OC920052">
    <property type="protein sequence ID" value="CAD7652163.1"/>
    <property type="molecule type" value="Genomic_DNA"/>
</dbReference>
<dbReference type="AlphaFoldDB" id="A0A7R9QPU3"/>
<dbReference type="EMBL" id="CAJPVJ010005227">
    <property type="protein sequence ID" value="CAG2169350.1"/>
    <property type="molecule type" value="Genomic_DNA"/>
</dbReference>
<feature type="domain" description="Methyltransferase type 11" evidence="1">
    <location>
        <begin position="369"/>
        <end position="458"/>
    </location>
</feature>
<dbReference type="GO" id="GO:0008757">
    <property type="term" value="F:S-adenosylmethionine-dependent methyltransferase activity"/>
    <property type="evidence" value="ECO:0007669"/>
    <property type="project" value="InterPro"/>
</dbReference>
<proteinExistence type="predicted"/>
<name>A0A7R9QPU3_9ACAR</name>
<evidence type="ECO:0000313" key="3">
    <source>
        <dbReference type="EMBL" id="CAD7652163.1"/>
    </source>
</evidence>
<dbReference type="PANTHER" id="PTHR43861:SF1">
    <property type="entry name" value="TRANS-ACONITATE 2-METHYLTRANSFERASE"/>
    <property type="match status" value="1"/>
</dbReference>
<dbReference type="Pfam" id="PF13847">
    <property type="entry name" value="Methyltransf_31"/>
    <property type="match status" value="1"/>
</dbReference>
<dbReference type="InterPro" id="IPR029063">
    <property type="entry name" value="SAM-dependent_MTases_sf"/>
</dbReference>
<dbReference type="InterPro" id="IPR013216">
    <property type="entry name" value="Methyltransf_11"/>
</dbReference>
<evidence type="ECO:0000259" key="2">
    <source>
        <dbReference type="Pfam" id="PF13847"/>
    </source>
</evidence>
<dbReference type="Proteomes" id="UP000728032">
    <property type="component" value="Unassembled WGS sequence"/>
</dbReference>
<evidence type="ECO:0000259" key="1">
    <source>
        <dbReference type="Pfam" id="PF08241"/>
    </source>
</evidence>
<dbReference type="OrthoDB" id="6421843at2759"/>
<keyword evidence="4" id="KW-1185">Reference proteome</keyword>
<feature type="domain" description="Methyltransferase" evidence="2">
    <location>
        <begin position="38"/>
        <end position="159"/>
    </location>
</feature>